<name>A0ACC0KAE4_CHOFU</name>
<gene>
    <name evidence="1" type="ORF">MSG28_015473</name>
</gene>
<comment type="caution">
    <text evidence="1">The sequence shown here is derived from an EMBL/GenBank/DDBJ whole genome shotgun (WGS) entry which is preliminary data.</text>
</comment>
<keyword evidence="2" id="KW-1185">Reference proteome</keyword>
<reference evidence="1 2" key="1">
    <citation type="journal article" date="2022" name="Genome Biol. Evol.">
        <title>The Spruce Budworm Genome: Reconstructing the Evolutionary History of Antifreeze Proteins.</title>
        <authorList>
            <person name="Beliveau C."/>
            <person name="Gagne P."/>
            <person name="Picq S."/>
            <person name="Vernygora O."/>
            <person name="Keeling C.I."/>
            <person name="Pinkney K."/>
            <person name="Doucet D."/>
            <person name="Wen F."/>
            <person name="Johnston J.S."/>
            <person name="Maaroufi H."/>
            <person name="Boyle B."/>
            <person name="Laroche J."/>
            <person name="Dewar K."/>
            <person name="Juretic N."/>
            <person name="Blackburn G."/>
            <person name="Nisole A."/>
            <person name="Brunet B."/>
            <person name="Brandao M."/>
            <person name="Lumley L."/>
            <person name="Duan J."/>
            <person name="Quan G."/>
            <person name="Lucarotti C.J."/>
            <person name="Roe A.D."/>
            <person name="Sperling F.A.H."/>
            <person name="Levesque R.C."/>
            <person name="Cusson M."/>
        </authorList>
    </citation>
    <scope>NUCLEOTIDE SEQUENCE [LARGE SCALE GENOMIC DNA]</scope>
    <source>
        <strain evidence="1">Glfc:IPQL:Cfum</strain>
    </source>
</reference>
<dbReference type="EMBL" id="CM046128">
    <property type="protein sequence ID" value="KAI8433437.1"/>
    <property type="molecule type" value="Genomic_DNA"/>
</dbReference>
<organism evidence="1 2">
    <name type="scientific">Choristoneura fumiferana</name>
    <name type="common">Spruce budworm moth</name>
    <name type="synonym">Archips fumiferana</name>
    <dbReference type="NCBI Taxonomy" id="7141"/>
    <lineage>
        <taxon>Eukaryota</taxon>
        <taxon>Metazoa</taxon>
        <taxon>Ecdysozoa</taxon>
        <taxon>Arthropoda</taxon>
        <taxon>Hexapoda</taxon>
        <taxon>Insecta</taxon>
        <taxon>Pterygota</taxon>
        <taxon>Neoptera</taxon>
        <taxon>Endopterygota</taxon>
        <taxon>Lepidoptera</taxon>
        <taxon>Glossata</taxon>
        <taxon>Ditrysia</taxon>
        <taxon>Tortricoidea</taxon>
        <taxon>Tortricidae</taxon>
        <taxon>Tortricinae</taxon>
        <taxon>Choristoneura</taxon>
    </lineage>
</organism>
<evidence type="ECO:0000313" key="1">
    <source>
        <dbReference type="EMBL" id="KAI8433437.1"/>
    </source>
</evidence>
<accession>A0ACC0KAE4</accession>
<protein>
    <submittedName>
        <fullName evidence="1">Uncharacterized protein</fullName>
    </submittedName>
</protein>
<sequence>MLHNSGLFGPNDVPINMGAPVNMTPIPNAMTIGNNINNLAKMPQQTPQPTVPHFSMPDYSSFGHPPLNLGHSMNPFTNYHSLNFQQSYGHPNATLSHQSSLNNTQNGMLPMNLNIQNDQGSIMANYQSYETKTTEANTPHYRESYCRKMPINIPQIHTKAFHKHIGIDNYPQDNNLQENPFYSQDLSKIPEKSLMDSNRRKSLENTVKLIENILINNSSKDKLKNVQTEVSTNANVNNKNSTSNNNKSKTVVNPKAKKDSMNEDPLRTEVTNIPNESETMKNIDTDINIQSKIHCEPLKRSLLQSRLERPLHETNTDTKEVEVKHEMEMVSVKIEPVATWTDADNLQPFLRDSNSTDKDSLEDDAVIVDGDNLGDAISAILNGGTESNTYYECCHCNLLFKHPKRFLIHTKWHSFGLTNEKRQEVLREKEMRRNMKKEARIIERLNSKEVKEKEIEGDIHPCKDCDKVFKVKSSLKNHRQRYHPTRVRECKICHATVVGWMALREHLNTHTGGGGYQCSECPKRFKYSHSLAKHKDTHLEKTHGCEQCEKKFGSQALLKMHMKCHERTARGATFRCTYCGKGFFESYNLQVHERTHRNERPFLCDICNTSFGTNSSLKRHLKVSHSASKPFPCPTCHRCFVSSATRARHTARVHADPASCPHACSQCPRRYKSCKDLQRHVHKAHPKKKREKKQE</sequence>
<evidence type="ECO:0000313" key="2">
    <source>
        <dbReference type="Proteomes" id="UP001064048"/>
    </source>
</evidence>
<dbReference type="Proteomes" id="UP001064048">
    <property type="component" value="Chromosome 28"/>
</dbReference>
<proteinExistence type="predicted"/>